<dbReference type="GO" id="GO:0003700">
    <property type="term" value="F:DNA-binding transcription factor activity"/>
    <property type="evidence" value="ECO:0007669"/>
    <property type="project" value="InterPro"/>
</dbReference>
<proteinExistence type="inferred from homology"/>
<sequence>MQRFTLDQLGTLLALIEEGTFDKAARSLHITASAVSQRVKAMEQSCGRVLVQRTTPVALTDAGSVVLRYARQVELLEADTLRALRDAGPAGQAVRVSLAVNADSLATWFLAALAGVADELDVAFDLHREDQEHTLSLLRSGAVMAAVTSSRETIQGCVTEPLGRMRYRAVATPDFVARRLPAGLTGLSAAPVVTFDRNDDLQDAFLRAHKGRPGEAPRHVIPASNDFARAVLLGLGWGVLPEQQCLAEIAAGSLVELAAAHPVDVPLYWQRWNLSSPLLDAVSAAVQDAAVRELCAL</sequence>
<dbReference type="Proteomes" id="UP000092582">
    <property type="component" value="Chromosome 1"/>
</dbReference>
<evidence type="ECO:0000256" key="2">
    <source>
        <dbReference type="ARBA" id="ARBA00023015"/>
    </source>
</evidence>
<evidence type="ECO:0000256" key="5">
    <source>
        <dbReference type="ARBA" id="ARBA00023163"/>
    </source>
</evidence>
<dbReference type="InterPro" id="IPR005119">
    <property type="entry name" value="LysR_subst-bd"/>
</dbReference>
<keyword evidence="8" id="KW-1185">Reference proteome</keyword>
<dbReference type="InterPro" id="IPR017685">
    <property type="entry name" value="ArgP"/>
</dbReference>
<dbReference type="NCBIfam" id="NF002964">
    <property type="entry name" value="PRK03635.1"/>
    <property type="match status" value="1"/>
</dbReference>
<evidence type="ECO:0000256" key="1">
    <source>
        <dbReference type="ARBA" id="ARBA00009437"/>
    </source>
</evidence>
<evidence type="ECO:0000313" key="7">
    <source>
        <dbReference type="EMBL" id="ANP73235.1"/>
    </source>
</evidence>
<feature type="domain" description="HTH lysR-type" evidence="6">
    <location>
        <begin position="4"/>
        <end position="60"/>
    </location>
</feature>
<dbReference type="Pfam" id="PF03466">
    <property type="entry name" value="LysR_substrate"/>
    <property type="match status" value="1"/>
</dbReference>
<dbReference type="InterPro" id="IPR000847">
    <property type="entry name" value="LysR_HTH_N"/>
</dbReference>
<keyword evidence="3" id="KW-0238">DNA-binding</keyword>
<dbReference type="PATRIC" id="fig|670052.7.peg.2348"/>
<dbReference type="SUPFAM" id="SSF46785">
    <property type="entry name" value="Winged helix' DNA-binding domain"/>
    <property type="match status" value="1"/>
</dbReference>
<dbReference type="OrthoDB" id="3252676at2"/>
<reference evidence="7 8" key="1">
    <citation type="submission" date="2016-06" db="EMBL/GenBank/DDBJ databases">
        <title>Genome sequencing of Cryobacterium arcticum PAMC 27867.</title>
        <authorList>
            <person name="Lee J."/>
            <person name="Kim O.-S."/>
        </authorList>
    </citation>
    <scope>NUCLEOTIDE SEQUENCE [LARGE SCALE GENOMIC DNA]</scope>
    <source>
        <strain evidence="7 8">PAMC 27867</strain>
    </source>
</reference>
<gene>
    <name evidence="7" type="ORF">PA27867_2284</name>
</gene>
<evidence type="ECO:0000256" key="4">
    <source>
        <dbReference type="ARBA" id="ARBA00023159"/>
    </source>
</evidence>
<dbReference type="PANTHER" id="PTHR30579:SF2">
    <property type="entry name" value="HTH-TYPE TRANSCRIPTIONAL REGULATOR ARGP"/>
    <property type="match status" value="1"/>
</dbReference>
<accession>A0A1B1BKV9</accession>
<keyword evidence="4" id="KW-0010">Activator</keyword>
<dbReference type="InterPro" id="IPR036388">
    <property type="entry name" value="WH-like_DNA-bd_sf"/>
</dbReference>
<dbReference type="GO" id="GO:0003677">
    <property type="term" value="F:DNA binding"/>
    <property type="evidence" value="ECO:0007669"/>
    <property type="project" value="UniProtKB-KW"/>
</dbReference>
<dbReference type="Pfam" id="PF00126">
    <property type="entry name" value="HTH_1"/>
    <property type="match status" value="1"/>
</dbReference>
<dbReference type="PANTHER" id="PTHR30579">
    <property type="entry name" value="TRANSCRIPTIONAL REGULATOR"/>
    <property type="match status" value="1"/>
</dbReference>
<dbReference type="KEGG" id="cart:PA27867_2284"/>
<dbReference type="STRING" id="670052.PA27867_2284"/>
<evidence type="ECO:0000256" key="3">
    <source>
        <dbReference type="ARBA" id="ARBA00023125"/>
    </source>
</evidence>
<dbReference type="Gene3D" id="1.10.10.10">
    <property type="entry name" value="Winged helix-like DNA-binding domain superfamily/Winged helix DNA-binding domain"/>
    <property type="match status" value="1"/>
</dbReference>
<dbReference type="Gene3D" id="3.40.190.290">
    <property type="match status" value="1"/>
</dbReference>
<dbReference type="NCBIfam" id="NF009888">
    <property type="entry name" value="PRK13348.1"/>
    <property type="match status" value="1"/>
</dbReference>
<dbReference type="EMBL" id="CP016282">
    <property type="protein sequence ID" value="ANP73235.1"/>
    <property type="molecule type" value="Genomic_DNA"/>
</dbReference>
<dbReference type="AlphaFoldDB" id="A0A1B1BKV9"/>
<protein>
    <submittedName>
        <fullName evidence="7">Chromosome replication initiation inhibitor protein</fullName>
    </submittedName>
</protein>
<dbReference type="InterPro" id="IPR036390">
    <property type="entry name" value="WH_DNA-bd_sf"/>
</dbReference>
<keyword evidence="2" id="KW-0805">Transcription regulation</keyword>
<name>A0A1B1BKV9_9MICO</name>
<keyword evidence="5" id="KW-0804">Transcription</keyword>
<organism evidence="7 8">
    <name type="scientific">Cryobacterium arcticum</name>
    <dbReference type="NCBI Taxonomy" id="670052"/>
    <lineage>
        <taxon>Bacteria</taxon>
        <taxon>Bacillati</taxon>
        <taxon>Actinomycetota</taxon>
        <taxon>Actinomycetes</taxon>
        <taxon>Micrococcales</taxon>
        <taxon>Microbacteriaceae</taxon>
        <taxon>Cryobacterium</taxon>
    </lineage>
</organism>
<comment type="similarity">
    <text evidence="1">Belongs to the LysR transcriptional regulatory family.</text>
</comment>
<dbReference type="PROSITE" id="PS50931">
    <property type="entry name" value="HTH_LYSR"/>
    <property type="match status" value="1"/>
</dbReference>
<dbReference type="SUPFAM" id="SSF53850">
    <property type="entry name" value="Periplasmic binding protein-like II"/>
    <property type="match status" value="1"/>
</dbReference>
<dbReference type="InterPro" id="IPR050176">
    <property type="entry name" value="LTTR"/>
</dbReference>
<evidence type="ECO:0000313" key="8">
    <source>
        <dbReference type="Proteomes" id="UP000092582"/>
    </source>
</evidence>
<dbReference type="NCBIfam" id="TIGR03298">
    <property type="entry name" value="argP"/>
    <property type="match status" value="1"/>
</dbReference>
<evidence type="ECO:0000259" key="6">
    <source>
        <dbReference type="PROSITE" id="PS50931"/>
    </source>
</evidence>
<dbReference type="RefSeq" id="WP_066596491.1">
    <property type="nucleotide sequence ID" value="NZ_CP016282.1"/>
</dbReference>